<dbReference type="Proteomes" id="UP000294958">
    <property type="component" value="Unassembled WGS sequence"/>
</dbReference>
<reference evidence="1 2" key="1">
    <citation type="submission" date="2019-03" db="EMBL/GenBank/DDBJ databases">
        <title>Genomic Encyclopedia of Type Strains, Phase IV (KMG-IV): sequencing the most valuable type-strain genomes for metagenomic binning, comparative biology and taxonomic classification.</title>
        <authorList>
            <person name="Goeker M."/>
        </authorList>
    </citation>
    <scope>NUCLEOTIDE SEQUENCE [LARGE SCALE GENOMIC DNA]</scope>
    <source>
        <strain evidence="1 2">DSM 11603</strain>
    </source>
</reference>
<sequence>MTTANVKYQVEMAAVDKDLAKAVNDARNALASAEKAMIEAYTKSPRYQAMLDLAGYGGGGYGKVPTYPVIQGPRIVCKVMLDLEQEPTRPQLYLDPKTANLLLSGKLLSDDEKRHLLKDMGVELPKSESAT</sequence>
<evidence type="ECO:0000313" key="2">
    <source>
        <dbReference type="Proteomes" id="UP000294958"/>
    </source>
</evidence>
<dbReference type="RefSeq" id="WP_133676429.1">
    <property type="nucleotide sequence ID" value="NZ_SNZF01000066.1"/>
</dbReference>
<protein>
    <submittedName>
        <fullName evidence="1">Uncharacterized protein</fullName>
    </submittedName>
</protein>
<proteinExistence type="predicted"/>
<dbReference type="AlphaFoldDB" id="A0A4R6XZZ9"/>
<dbReference type="EMBL" id="SNZF01000066">
    <property type="protein sequence ID" value="TDR27767.1"/>
    <property type="molecule type" value="Genomic_DNA"/>
</dbReference>
<keyword evidence="2" id="KW-1185">Reference proteome</keyword>
<accession>A0A4R6XZZ9</accession>
<gene>
    <name evidence="1" type="ORF">DES43_1664</name>
</gene>
<evidence type="ECO:0000313" key="1">
    <source>
        <dbReference type="EMBL" id="TDR27767.1"/>
    </source>
</evidence>
<name>A0A4R6XZZ9_9HYPH</name>
<organism evidence="1 2">
    <name type="scientific">Aquamicrobium defluvii</name>
    <dbReference type="NCBI Taxonomy" id="69279"/>
    <lineage>
        <taxon>Bacteria</taxon>
        <taxon>Pseudomonadati</taxon>
        <taxon>Pseudomonadota</taxon>
        <taxon>Alphaproteobacteria</taxon>
        <taxon>Hyphomicrobiales</taxon>
        <taxon>Phyllobacteriaceae</taxon>
        <taxon>Aquamicrobium</taxon>
    </lineage>
</organism>
<comment type="caution">
    <text evidence="1">The sequence shown here is derived from an EMBL/GenBank/DDBJ whole genome shotgun (WGS) entry which is preliminary data.</text>
</comment>